<protein>
    <submittedName>
        <fullName evidence="2">Uncharacterized protein</fullName>
    </submittedName>
</protein>
<name>A0A0E9TWX6_ANGAN</name>
<reference evidence="2" key="2">
    <citation type="journal article" date="2015" name="Fish Shellfish Immunol.">
        <title>Early steps in the European eel (Anguilla anguilla)-Vibrio vulnificus interaction in the gills: Role of the RtxA13 toxin.</title>
        <authorList>
            <person name="Callol A."/>
            <person name="Pajuelo D."/>
            <person name="Ebbesson L."/>
            <person name="Teles M."/>
            <person name="MacKenzie S."/>
            <person name="Amaro C."/>
        </authorList>
    </citation>
    <scope>NUCLEOTIDE SEQUENCE</scope>
</reference>
<organism evidence="2">
    <name type="scientific">Anguilla anguilla</name>
    <name type="common">European freshwater eel</name>
    <name type="synonym">Muraena anguilla</name>
    <dbReference type="NCBI Taxonomy" id="7936"/>
    <lineage>
        <taxon>Eukaryota</taxon>
        <taxon>Metazoa</taxon>
        <taxon>Chordata</taxon>
        <taxon>Craniata</taxon>
        <taxon>Vertebrata</taxon>
        <taxon>Euteleostomi</taxon>
        <taxon>Actinopterygii</taxon>
        <taxon>Neopterygii</taxon>
        <taxon>Teleostei</taxon>
        <taxon>Anguilliformes</taxon>
        <taxon>Anguillidae</taxon>
        <taxon>Anguilla</taxon>
    </lineage>
</organism>
<sequence length="23" mass="2406">MGTAHRVMAGAGFADRSIRSSVQ</sequence>
<dbReference type="AlphaFoldDB" id="A0A0E9TWX6"/>
<dbReference type="EMBL" id="GBXM01051162">
    <property type="protein sequence ID" value="JAH57415.1"/>
    <property type="molecule type" value="Transcribed_RNA"/>
</dbReference>
<feature type="region of interest" description="Disordered" evidence="1">
    <location>
        <begin position="1"/>
        <end position="23"/>
    </location>
</feature>
<evidence type="ECO:0000256" key="1">
    <source>
        <dbReference type="SAM" id="MobiDB-lite"/>
    </source>
</evidence>
<evidence type="ECO:0000313" key="2">
    <source>
        <dbReference type="EMBL" id="JAH57415.1"/>
    </source>
</evidence>
<accession>A0A0E9TWX6</accession>
<proteinExistence type="predicted"/>
<reference evidence="2" key="1">
    <citation type="submission" date="2014-11" db="EMBL/GenBank/DDBJ databases">
        <authorList>
            <person name="Amaro Gonzalez C."/>
        </authorList>
    </citation>
    <scope>NUCLEOTIDE SEQUENCE</scope>
</reference>